<evidence type="ECO:0000259" key="13">
    <source>
        <dbReference type="PROSITE" id="PS50939"/>
    </source>
</evidence>
<feature type="compositionally biased region" description="Low complexity" evidence="11">
    <location>
        <begin position="28"/>
        <end position="42"/>
    </location>
</feature>
<comment type="cofactor">
    <cofactor evidence="1">
        <name>heme b</name>
        <dbReference type="ChEBI" id="CHEBI:60344"/>
    </cofactor>
</comment>
<sequence length="300" mass="32548">MSCMLLSPPFSPSSHALTWPAQDTPQDTPQAATASSASEQEPLLGRPGDVAQGEDESLLHNLVAGTSPLAQVGGLVLVGLVWGVVFTHRILVPFSLHPLLNSLAILFALEAILVLQPTHTTDQKRKGTYAHASFAALAALCFYGALASVLVHKKRTGLPHFESPHAILGVIIYSVLLVQAFIGFTQYFVPGLYGGVGNARAIYKYHRVSGYFLLTLFLVNVILATSTYYAGNILGLKAWGVILVSILVVAGRLFIRVLMVTKLTPAHRRLPAYQETEDPDILNCRHHPHTDDLILSCHVF</sequence>
<evidence type="ECO:0000256" key="10">
    <source>
        <dbReference type="ARBA" id="ARBA00023136"/>
    </source>
</evidence>
<evidence type="ECO:0000256" key="9">
    <source>
        <dbReference type="ARBA" id="ARBA00023004"/>
    </source>
</evidence>
<evidence type="ECO:0000313" key="14">
    <source>
        <dbReference type="EMBL" id="CUS15596.1"/>
    </source>
</evidence>
<dbReference type="PANTHER" id="PTHR15422:SF45">
    <property type="entry name" value="CYTOCHROME B561 DOMAIN-CONTAINING PROTEIN"/>
    <property type="match status" value="1"/>
</dbReference>
<dbReference type="AlphaFoldDB" id="A0A292Q734"/>
<evidence type="ECO:0000256" key="5">
    <source>
        <dbReference type="ARBA" id="ARBA00022692"/>
    </source>
</evidence>
<keyword evidence="10 12" id="KW-0472">Membrane</keyword>
<keyword evidence="8 12" id="KW-1133">Transmembrane helix</keyword>
<dbReference type="EMBL" id="LN890945">
    <property type="protein sequence ID" value="CUS15596.1"/>
    <property type="molecule type" value="Genomic_DNA"/>
</dbReference>
<keyword evidence="5 12" id="KW-0812">Transmembrane</keyword>
<keyword evidence="9" id="KW-0408">Iron</keyword>
<gene>
    <name evidence="14" type="ORF">GSTUAT00000299001</name>
</gene>
<keyword evidence="4" id="KW-0349">Heme</keyword>
<evidence type="ECO:0000256" key="2">
    <source>
        <dbReference type="ARBA" id="ARBA00004141"/>
    </source>
</evidence>
<evidence type="ECO:0000256" key="8">
    <source>
        <dbReference type="ARBA" id="ARBA00022989"/>
    </source>
</evidence>
<feature type="transmembrane region" description="Helical" evidence="12">
    <location>
        <begin position="166"/>
        <end position="189"/>
    </location>
</feature>
<evidence type="ECO:0000256" key="6">
    <source>
        <dbReference type="ARBA" id="ARBA00022723"/>
    </source>
</evidence>
<dbReference type="Proteomes" id="UP001412239">
    <property type="component" value="Unassembled WGS sequence"/>
</dbReference>
<evidence type="ECO:0000256" key="4">
    <source>
        <dbReference type="ARBA" id="ARBA00022617"/>
    </source>
</evidence>
<feature type="transmembrane region" description="Helical" evidence="12">
    <location>
        <begin position="127"/>
        <end position="146"/>
    </location>
</feature>
<dbReference type="CDD" id="cd08761">
    <property type="entry name" value="Cyt_b561_CYB561D2_like"/>
    <property type="match status" value="1"/>
</dbReference>
<proteinExistence type="predicted"/>
<feature type="transmembrane region" description="Helical" evidence="12">
    <location>
        <begin position="69"/>
        <end position="90"/>
    </location>
</feature>
<protein>
    <recommendedName>
        <fullName evidence="13">Cytochrome b561 domain-containing protein</fullName>
    </recommendedName>
</protein>
<keyword evidence="7" id="KW-0249">Electron transport</keyword>
<dbReference type="GO" id="GO:0140575">
    <property type="term" value="F:transmembrane monodehydroascorbate reductase activity"/>
    <property type="evidence" value="ECO:0007669"/>
    <property type="project" value="InterPro"/>
</dbReference>
<keyword evidence="6" id="KW-0479">Metal-binding</keyword>
<dbReference type="Pfam" id="PF03188">
    <property type="entry name" value="Cytochrom_B561"/>
    <property type="match status" value="1"/>
</dbReference>
<evidence type="ECO:0000256" key="3">
    <source>
        <dbReference type="ARBA" id="ARBA00022448"/>
    </source>
</evidence>
<evidence type="ECO:0000256" key="7">
    <source>
        <dbReference type="ARBA" id="ARBA00022982"/>
    </source>
</evidence>
<evidence type="ECO:0000256" key="1">
    <source>
        <dbReference type="ARBA" id="ARBA00001970"/>
    </source>
</evidence>
<dbReference type="PANTHER" id="PTHR15422">
    <property type="entry name" value="OS05G0565100 PROTEIN"/>
    <property type="match status" value="1"/>
</dbReference>
<feature type="domain" description="Cytochrome b561" evidence="13">
    <location>
        <begin position="58"/>
        <end position="262"/>
    </location>
</feature>
<name>A0A292Q734_9PEZI</name>
<evidence type="ECO:0000313" key="15">
    <source>
        <dbReference type="Proteomes" id="UP001412239"/>
    </source>
</evidence>
<keyword evidence="3" id="KW-0813">Transport</keyword>
<organism evidence="14 15">
    <name type="scientific">Tuber aestivum</name>
    <name type="common">summer truffle</name>
    <dbReference type="NCBI Taxonomy" id="59557"/>
    <lineage>
        <taxon>Eukaryota</taxon>
        <taxon>Fungi</taxon>
        <taxon>Dikarya</taxon>
        <taxon>Ascomycota</taxon>
        <taxon>Pezizomycotina</taxon>
        <taxon>Pezizomycetes</taxon>
        <taxon>Pezizales</taxon>
        <taxon>Tuberaceae</taxon>
        <taxon>Tuber</taxon>
    </lineage>
</organism>
<dbReference type="SMART" id="SM00665">
    <property type="entry name" value="B561"/>
    <property type="match status" value="1"/>
</dbReference>
<reference evidence="14" key="1">
    <citation type="submission" date="2015-10" db="EMBL/GenBank/DDBJ databases">
        <authorList>
            <person name="Regsiter A."/>
            <person name="william w."/>
        </authorList>
    </citation>
    <scope>NUCLEOTIDE SEQUENCE</scope>
    <source>
        <strain evidence="14">Montdore</strain>
    </source>
</reference>
<dbReference type="GO" id="GO:0016020">
    <property type="term" value="C:membrane"/>
    <property type="evidence" value="ECO:0007669"/>
    <property type="project" value="UniProtKB-SubCell"/>
</dbReference>
<feature type="region of interest" description="Disordered" evidence="11">
    <location>
        <begin position="1"/>
        <end position="50"/>
    </location>
</feature>
<dbReference type="InterPro" id="IPR045150">
    <property type="entry name" value="CYB561D1/2"/>
</dbReference>
<accession>A0A292Q734</accession>
<feature type="transmembrane region" description="Helical" evidence="12">
    <location>
        <begin position="96"/>
        <end position="115"/>
    </location>
</feature>
<feature type="transmembrane region" description="Helical" evidence="12">
    <location>
        <begin position="236"/>
        <end position="259"/>
    </location>
</feature>
<dbReference type="InterPro" id="IPR006593">
    <property type="entry name" value="Cyt_b561/ferric_Rdtase_TM"/>
</dbReference>
<dbReference type="GO" id="GO:0046872">
    <property type="term" value="F:metal ion binding"/>
    <property type="evidence" value="ECO:0007669"/>
    <property type="project" value="UniProtKB-KW"/>
</dbReference>
<comment type="subcellular location">
    <subcellularLocation>
        <location evidence="2">Membrane</location>
        <topology evidence="2">Multi-pass membrane protein</topology>
    </subcellularLocation>
</comment>
<keyword evidence="15" id="KW-1185">Reference proteome</keyword>
<dbReference type="PROSITE" id="PS50939">
    <property type="entry name" value="CYTOCHROME_B561"/>
    <property type="match status" value="1"/>
</dbReference>
<evidence type="ECO:0000256" key="11">
    <source>
        <dbReference type="SAM" id="MobiDB-lite"/>
    </source>
</evidence>
<feature type="compositionally biased region" description="Polar residues" evidence="11">
    <location>
        <begin position="12"/>
        <end position="27"/>
    </location>
</feature>
<feature type="transmembrane region" description="Helical" evidence="12">
    <location>
        <begin position="210"/>
        <end position="230"/>
    </location>
</feature>
<evidence type="ECO:0000256" key="12">
    <source>
        <dbReference type="SAM" id="Phobius"/>
    </source>
</evidence>
<dbReference type="Gene3D" id="1.20.120.1770">
    <property type="match status" value="1"/>
</dbReference>